<evidence type="ECO:0000256" key="1">
    <source>
        <dbReference type="SAM" id="Phobius"/>
    </source>
</evidence>
<feature type="transmembrane region" description="Helical" evidence="1">
    <location>
        <begin position="21"/>
        <end position="41"/>
    </location>
</feature>
<keyword evidence="1" id="KW-0472">Membrane</keyword>
<keyword evidence="1" id="KW-0812">Transmembrane</keyword>
<organism evidence="2 3">
    <name type="scientific">Agrococcus pavilionensis RW1</name>
    <dbReference type="NCBI Taxonomy" id="1330458"/>
    <lineage>
        <taxon>Bacteria</taxon>
        <taxon>Bacillati</taxon>
        <taxon>Actinomycetota</taxon>
        <taxon>Actinomycetes</taxon>
        <taxon>Micrococcales</taxon>
        <taxon>Microbacteriaceae</taxon>
        <taxon>Agrococcus</taxon>
    </lineage>
</organism>
<keyword evidence="1" id="KW-1133">Transmembrane helix</keyword>
<proteinExistence type="predicted"/>
<reference evidence="2 3" key="1">
    <citation type="journal article" date="2013" name="Genome Announc.">
        <title>First draft genome sequence from a member of the genus agrococcus, isolated from modern microbialites.</title>
        <authorList>
            <person name="White R.A.III."/>
            <person name="Grassa C.J."/>
            <person name="Suttle C.A."/>
        </authorList>
    </citation>
    <scope>NUCLEOTIDE SEQUENCE [LARGE SCALE GENOMIC DNA]</scope>
    <source>
        <strain evidence="2 3">RW1</strain>
    </source>
</reference>
<dbReference type="EMBL" id="ASHR01000001">
    <property type="protein sequence ID" value="ERG65624.1"/>
    <property type="molecule type" value="Genomic_DNA"/>
</dbReference>
<dbReference type="Proteomes" id="UP000016462">
    <property type="component" value="Unassembled WGS sequence"/>
</dbReference>
<accession>U1LSV2</accession>
<dbReference type="AlphaFoldDB" id="U1LSV2"/>
<protein>
    <submittedName>
        <fullName evidence="2">Uncharacterized protein</fullName>
    </submittedName>
</protein>
<evidence type="ECO:0000313" key="2">
    <source>
        <dbReference type="EMBL" id="ERG65624.1"/>
    </source>
</evidence>
<comment type="caution">
    <text evidence="2">The sequence shown here is derived from an EMBL/GenBank/DDBJ whole genome shotgun (WGS) entry which is preliminary data.</text>
</comment>
<evidence type="ECO:0000313" key="3">
    <source>
        <dbReference type="Proteomes" id="UP000016462"/>
    </source>
</evidence>
<sequence length="212" mass="21931">MTQGAWFDRAVQLYSSRPSAALWQVVADLAAIATIVVAVWVSQQVAEAIRSLGGFGRQIEDAGSGFSTTLADAGTALEQVPFVGEGIAAPFRDASGSADDLAAAGVALSSGVEALAAAVGTALWLLPTLLVVLIWLVPRLRFVFRARSSRRLAATRAGRDLLAMRAIVGQPTSRLLRAVDDPVAALRSGDEAALGALAALELRSVGVRAPTA</sequence>
<gene>
    <name evidence="2" type="ORF">L332_14395</name>
</gene>
<feature type="transmembrane region" description="Helical" evidence="1">
    <location>
        <begin position="114"/>
        <end position="137"/>
    </location>
</feature>
<name>U1LSV2_9MICO</name>
<keyword evidence="3" id="KW-1185">Reference proteome</keyword>